<evidence type="ECO:0000256" key="1">
    <source>
        <dbReference type="ARBA" id="ARBA00005254"/>
    </source>
</evidence>
<name>A0A1H9H916_9RHOB</name>
<dbReference type="STRING" id="657014.SAMN04488092_10922"/>
<dbReference type="Gene3D" id="1.10.12.10">
    <property type="entry name" value="Lyase 2-enoyl-coa Hydratase, Chain A, domain 2"/>
    <property type="match status" value="1"/>
</dbReference>
<dbReference type="PANTHER" id="PTHR43802:SF1">
    <property type="entry name" value="IP11341P-RELATED"/>
    <property type="match status" value="1"/>
</dbReference>
<protein>
    <submittedName>
        <fullName evidence="2">Enoyl-CoA hydratase/carnithine racemase</fullName>
    </submittedName>
</protein>
<reference evidence="2 3" key="1">
    <citation type="submission" date="2016-10" db="EMBL/GenBank/DDBJ databases">
        <authorList>
            <person name="de Groot N.N."/>
        </authorList>
    </citation>
    <scope>NUCLEOTIDE SEQUENCE [LARGE SCALE GENOMIC DNA]</scope>
    <source>
        <strain evidence="2 3">DSM 22007</strain>
    </source>
</reference>
<dbReference type="Proteomes" id="UP000198634">
    <property type="component" value="Unassembled WGS sequence"/>
</dbReference>
<organism evidence="2 3">
    <name type="scientific">Thalassovita taeanensis</name>
    <dbReference type="NCBI Taxonomy" id="657014"/>
    <lineage>
        <taxon>Bacteria</taxon>
        <taxon>Pseudomonadati</taxon>
        <taxon>Pseudomonadota</taxon>
        <taxon>Alphaproteobacteria</taxon>
        <taxon>Rhodobacterales</taxon>
        <taxon>Roseobacteraceae</taxon>
        <taxon>Thalassovita</taxon>
    </lineage>
</organism>
<keyword evidence="3" id="KW-1185">Reference proteome</keyword>
<dbReference type="Gene3D" id="3.90.226.10">
    <property type="entry name" value="2-enoyl-CoA Hydratase, Chain A, domain 1"/>
    <property type="match status" value="1"/>
</dbReference>
<accession>A0A1H9H916</accession>
<dbReference type="InterPro" id="IPR014748">
    <property type="entry name" value="Enoyl-CoA_hydra_C"/>
</dbReference>
<sequence length="261" mass="27904">MKPTQDTSAPDYVRTERHGATLVITLSDPARRNPINAKVASGLQDAFAQQECDETIRAVVLTGDGGNFSSGGDISAMEATRGTKRLQFTNSKKTTGQIIGASVPVIAAVEGWAAGAGFSIAMLADTVIASRKARFVASFPKVGLVPDYGLLETLPQRVGLGRAKQILLYADPIDAETGYAIGMVDELTDPGAALEAALAKADRLSSIAPRAIRGIKEYYACNINRVLDFERMMQPELLLSDDAAEGRAAFREKRPPSFTDR</sequence>
<comment type="similarity">
    <text evidence="1">Belongs to the enoyl-CoA hydratase/isomerase family.</text>
</comment>
<evidence type="ECO:0000313" key="3">
    <source>
        <dbReference type="Proteomes" id="UP000198634"/>
    </source>
</evidence>
<dbReference type="RefSeq" id="WP_090270202.1">
    <property type="nucleotide sequence ID" value="NZ_FOEP01000009.1"/>
</dbReference>
<dbReference type="InterPro" id="IPR001753">
    <property type="entry name" value="Enoyl-CoA_hydra/iso"/>
</dbReference>
<dbReference type="CDD" id="cd06558">
    <property type="entry name" value="crotonase-like"/>
    <property type="match status" value="1"/>
</dbReference>
<dbReference type="SUPFAM" id="SSF52096">
    <property type="entry name" value="ClpP/crotonase"/>
    <property type="match status" value="1"/>
</dbReference>
<dbReference type="AlphaFoldDB" id="A0A1H9H916"/>
<dbReference type="Pfam" id="PF00378">
    <property type="entry name" value="ECH_1"/>
    <property type="match status" value="1"/>
</dbReference>
<evidence type="ECO:0000313" key="2">
    <source>
        <dbReference type="EMBL" id="SEQ58822.1"/>
    </source>
</evidence>
<dbReference type="OrthoDB" id="7619812at2"/>
<dbReference type="PANTHER" id="PTHR43802">
    <property type="entry name" value="ENOYL-COA HYDRATASE"/>
    <property type="match status" value="1"/>
</dbReference>
<gene>
    <name evidence="2" type="ORF">SAMN04488092_10922</name>
</gene>
<dbReference type="GO" id="GO:0003824">
    <property type="term" value="F:catalytic activity"/>
    <property type="evidence" value="ECO:0007669"/>
    <property type="project" value="UniProtKB-ARBA"/>
</dbReference>
<proteinExistence type="inferred from homology"/>
<dbReference type="InterPro" id="IPR029045">
    <property type="entry name" value="ClpP/crotonase-like_dom_sf"/>
</dbReference>
<dbReference type="EMBL" id="FOEP01000009">
    <property type="protein sequence ID" value="SEQ58822.1"/>
    <property type="molecule type" value="Genomic_DNA"/>
</dbReference>